<evidence type="ECO:0000313" key="11">
    <source>
        <dbReference type="Proteomes" id="UP000316639"/>
    </source>
</evidence>
<evidence type="ECO:0000256" key="7">
    <source>
        <dbReference type="SAM" id="MobiDB-lite"/>
    </source>
</evidence>
<sequence>MAFRPHTGNETGLKWHERRRQRPAGEDESGGTHTTRGTLLAVLHPDPAAFCREMLPLTSRTFALTVPLLPSPLDEIVTTAYLLCRVVDTVEDESGSPVSDRVQLLTELAALAALPPDWRERSAAAAERARGLLGSGTPADEVRLVAGLPVVLENFTRLPRAARGLVQECLQDMAIGMADTLSRRQSALEDVDEVLAYCDVVASTVGRMLTGLFAWRSGGAAAVLPALTARADSFGRVLQLTNIIKDVRADLDANRCWLPRTVLADCGVDSPERLRDPENATRARAVLRRMIAIAHRELVDAVAYVDALPSADAADAAIRRFCTAPLLMAVLTLRKIWRGDEVFGVRPVKISRRTVAAAMLTTRVTAARPTALTTMLTALRRSLPGPLPHDAPAPPPARTRRSLGEGIEAAAARLVAAQSPTGSWHEDYGSMPMFLAQYVITCHVVGAMPDEHTRARMVHHFRVRQNPDGGWGIDIESDSMVLASTLGYTALRLLGVPADDPCARGARAFILRHGGALAAPHWAKLMLAVLGVFDWKGLYPFPPEGWLLPRGLPVHLGRLWCYPRVVFTSMSWLYARRAVVRSDDPVLRELRDELYAVPYDRIDWRKSRGTIAATDSLRPRSWLLKAAFAALSIYEARPSPKLRERAMATALDHVDHENRTSNYVGHGPIPKFLDTLVWHFADPGGDAVLAHAKRLPDYLWDSADGTRVQSFNSSETWDTSFAVQALVASGSPGAREALRSASGFLERNQRLTDVPDAERHFRQPGRGGWTLSTAEQAWSITDGTAEALKAVLALDELGLADDVTPERRLAAVEFLLATQNADGGWPAYEPNATPAWLEKLNFSDVFDNLMVDYSTVEPTASCVTALRRHLARHPDGPRAAIERAVSRGEQFIVDSQRAEGSWEGFWGVCFTYGTWFGVKGLKGSRHPGARGAVDRACEFLLAHQRPDGGWGETIEGNRNQRYVHAATSQAVMTSWALLALTDAGRATSPSARRATDFLLRAQLPDGGWQDDHLSGAMMRCAAMNYDGYQRAFPLWALSAVADSEGASS</sequence>
<comment type="pathway">
    <text evidence="2">Secondary metabolite biosynthesis; hopanoid biosynthesis.</text>
</comment>
<dbReference type="GO" id="GO:0016104">
    <property type="term" value="P:triterpenoid biosynthetic process"/>
    <property type="evidence" value="ECO:0007669"/>
    <property type="project" value="InterPro"/>
</dbReference>
<feature type="region of interest" description="Disordered" evidence="7">
    <location>
        <begin position="1"/>
        <end position="38"/>
    </location>
</feature>
<dbReference type="PROSITE" id="PS01074">
    <property type="entry name" value="TERPENE_SYNTHASES"/>
    <property type="match status" value="1"/>
</dbReference>
<dbReference type="SUPFAM" id="SSF48239">
    <property type="entry name" value="Terpenoid cyclases/Protein prenyltransferases"/>
    <property type="match status" value="2"/>
</dbReference>
<dbReference type="PANTHER" id="PTHR11764:SF20">
    <property type="entry name" value="LANOSTEROL SYNTHASE"/>
    <property type="match status" value="1"/>
</dbReference>
<gene>
    <name evidence="10" type="ORF">FKR81_20035</name>
</gene>
<dbReference type="PROSITE" id="PS01044">
    <property type="entry name" value="SQUALEN_PHYTOEN_SYN_1"/>
    <property type="match status" value="1"/>
</dbReference>
<reference evidence="10 11" key="1">
    <citation type="submission" date="2019-07" db="EMBL/GenBank/DDBJ databases">
        <title>Lentzea xizangensis sp. nov., isolated from Qinghai-Tibetan Plateau Soils.</title>
        <authorList>
            <person name="Huang J."/>
        </authorList>
    </citation>
    <scope>NUCLEOTIDE SEQUENCE [LARGE SCALE GENOMIC DNA]</scope>
    <source>
        <strain evidence="10 11">FXJ1.1311</strain>
    </source>
</reference>
<dbReference type="NCBIfam" id="TIGR01787">
    <property type="entry name" value="squalene_cyclas"/>
    <property type="match status" value="1"/>
</dbReference>
<dbReference type="InterPro" id="IPR018333">
    <property type="entry name" value="Squalene_cyclase"/>
</dbReference>
<evidence type="ECO:0000256" key="3">
    <source>
        <dbReference type="ARBA" id="ARBA00009755"/>
    </source>
</evidence>
<evidence type="ECO:0000256" key="6">
    <source>
        <dbReference type="ARBA" id="ARBA00023235"/>
    </source>
</evidence>
<dbReference type="GO" id="GO:0016765">
    <property type="term" value="F:transferase activity, transferring alkyl or aryl (other than methyl) groups"/>
    <property type="evidence" value="ECO:0007669"/>
    <property type="project" value="InterPro"/>
</dbReference>
<dbReference type="UniPathway" id="UPA00337"/>
<evidence type="ECO:0000256" key="1">
    <source>
        <dbReference type="ARBA" id="ARBA00004684"/>
    </source>
</evidence>
<dbReference type="InterPro" id="IPR032696">
    <property type="entry name" value="SQ_cyclase_C"/>
</dbReference>
<dbReference type="Pfam" id="PF13249">
    <property type="entry name" value="SQHop_cyclase_N"/>
    <property type="match status" value="1"/>
</dbReference>
<evidence type="ECO:0000256" key="4">
    <source>
        <dbReference type="ARBA" id="ARBA00022679"/>
    </source>
</evidence>
<dbReference type="Gene3D" id="1.50.10.20">
    <property type="match status" value="2"/>
</dbReference>
<evidence type="ECO:0000313" key="10">
    <source>
        <dbReference type="EMBL" id="TWP50467.1"/>
    </source>
</evidence>
<dbReference type="InterPro" id="IPR002365">
    <property type="entry name" value="Terpene_synthase_CS"/>
</dbReference>
<organism evidence="10 11">
    <name type="scientific">Lentzea tibetensis</name>
    <dbReference type="NCBI Taxonomy" id="2591470"/>
    <lineage>
        <taxon>Bacteria</taxon>
        <taxon>Bacillati</taxon>
        <taxon>Actinomycetota</taxon>
        <taxon>Actinomycetes</taxon>
        <taxon>Pseudonocardiales</taxon>
        <taxon>Pseudonocardiaceae</taxon>
        <taxon>Lentzea</taxon>
    </lineage>
</organism>
<dbReference type="Gene3D" id="1.10.600.10">
    <property type="entry name" value="Farnesyl Diphosphate Synthase"/>
    <property type="match status" value="1"/>
</dbReference>
<dbReference type="Proteomes" id="UP000316639">
    <property type="component" value="Unassembled WGS sequence"/>
</dbReference>
<dbReference type="SFLD" id="SFLDG01018">
    <property type="entry name" value="Squalene/Phytoene_Synthase_Lik"/>
    <property type="match status" value="1"/>
</dbReference>
<comment type="pathway">
    <text evidence="1">Carotenoid biosynthesis; phytoene biosynthesis.</text>
</comment>
<dbReference type="InterPro" id="IPR002060">
    <property type="entry name" value="Squ/phyt_synthse"/>
</dbReference>
<name>A0A563ERY9_9PSEU</name>
<dbReference type="SUPFAM" id="SSF48576">
    <property type="entry name" value="Terpenoid synthases"/>
    <property type="match status" value="1"/>
</dbReference>
<dbReference type="OrthoDB" id="9758578at2"/>
<evidence type="ECO:0000256" key="2">
    <source>
        <dbReference type="ARBA" id="ARBA00004999"/>
    </source>
</evidence>
<dbReference type="Pfam" id="PF00494">
    <property type="entry name" value="SQS_PSY"/>
    <property type="match status" value="1"/>
</dbReference>
<comment type="caution">
    <text evidence="10">The sequence shown here is derived from an EMBL/GenBank/DDBJ whole genome shotgun (WGS) entry which is preliminary data.</text>
</comment>
<dbReference type="UniPathway" id="UPA00799"/>
<dbReference type="PANTHER" id="PTHR11764">
    <property type="entry name" value="TERPENE CYCLASE/MUTASE FAMILY MEMBER"/>
    <property type="match status" value="1"/>
</dbReference>
<keyword evidence="11" id="KW-1185">Reference proteome</keyword>
<keyword evidence="4" id="KW-0808">Transferase</keyword>
<dbReference type="InterPro" id="IPR008949">
    <property type="entry name" value="Isoprenoid_synthase_dom_sf"/>
</dbReference>
<keyword evidence="6" id="KW-0413">Isomerase</keyword>
<dbReference type="InterPro" id="IPR008930">
    <property type="entry name" value="Terpenoid_cyclase/PrenylTrfase"/>
</dbReference>
<evidence type="ECO:0000259" key="9">
    <source>
        <dbReference type="Pfam" id="PF13249"/>
    </source>
</evidence>
<dbReference type="AlphaFoldDB" id="A0A563ERY9"/>
<feature type="domain" description="Squalene cyclase C-terminal" evidence="8">
    <location>
        <begin position="714"/>
        <end position="1039"/>
    </location>
</feature>
<dbReference type="GO" id="GO:0016866">
    <property type="term" value="F:intramolecular transferase activity"/>
    <property type="evidence" value="ECO:0007669"/>
    <property type="project" value="InterPro"/>
</dbReference>
<comment type="similarity">
    <text evidence="3">Belongs to the terpene cyclase/mutase family.</text>
</comment>
<dbReference type="InterPro" id="IPR019845">
    <property type="entry name" value="Squalene/phytoene_synthase_CS"/>
</dbReference>
<evidence type="ECO:0000256" key="5">
    <source>
        <dbReference type="ARBA" id="ARBA00022737"/>
    </source>
</evidence>
<dbReference type="InterPro" id="IPR032697">
    <property type="entry name" value="SQ_cyclase_N"/>
</dbReference>
<dbReference type="GO" id="GO:0005811">
    <property type="term" value="C:lipid droplet"/>
    <property type="evidence" value="ECO:0007669"/>
    <property type="project" value="InterPro"/>
</dbReference>
<proteinExistence type="inferred from homology"/>
<dbReference type="SFLD" id="SFLDS00005">
    <property type="entry name" value="Isoprenoid_Synthase_Type_I"/>
    <property type="match status" value="1"/>
</dbReference>
<dbReference type="Pfam" id="PF13243">
    <property type="entry name" value="SQHop_cyclase_C"/>
    <property type="match status" value="1"/>
</dbReference>
<accession>A0A563ERY9</accession>
<protein>
    <submittedName>
        <fullName evidence="10">Uncharacterized protein</fullName>
    </submittedName>
</protein>
<feature type="domain" description="Squalene cyclase N-terminal" evidence="9">
    <location>
        <begin position="407"/>
        <end position="660"/>
    </location>
</feature>
<evidence type="ECO:0000259" key="8">
    <source>
        <dbReference type="Pfam" id="PF13243"/>
    </source>
</evidence>
<keyword evidence="5" id="KW-0677">Repeat</keyword>
<dbReference type="EMBL" id="VOBR01000012">
    <property type="protein sequence ID" value="TWP50467.1"/>
    <property type="molecule type" value="Genomic_DNA"/>
</dbReference>